<evidence type="ECO:0000313" key="6">
    <source>
        <dbReference type="Proteomes" id="UP001489509"/>
    </source>
</evidence>
<keyword evidence="3" id="KW-0808">Transferase</keyword>
<accession>A0ABV1E0K8</accession>
<dbReference type="InterPro" id="IPR029028">
    <property type="entry name" value="Alpha/beta_knot_MTases"/>
</dbReference>
<reference evidence="5 6" key="1">
    <citation type="submission" date="2024-03" db="EMBL/GenBank/DDBJ databases">
        <title>Human intestinal bacterial collection.</title>
        <authorList>
            <person name="Pauvert C."/>
            <person name="Hitch T.C.A."/>
            <person name="Clavel T."/>
        </authorList>
    </citation>
    <scope>NUCLEOTIDE SEQUENCE [LARGE SCALE GENOMIC DNA]</scope>
    <source>
        <strain evidence="5 6">CLA-JM-H44</strain>
    </source>
</reference>
<dbReference type="InterPro" id="IPR029064">
    <property type="entry name" value="Ribosomal_eL30-like_sf"/>
</dbReference>
<dbReference type="PANTHER" id="PTHR43191:SF2">
    <property type="entry name" value="RRNA METHYLTRANSFERASE 3, MITOCHONDRIAL"/>
    <property type="match status" value="1"/>
</dbReference>
<comment type="caution">
    <text evidence="5">The sequence shown here is derived from an EMBL/GenBank/DDBJ whole genome shotgun (WGS) entry which is preliminary data.</text>
</comment>
<organism evidence="5 6">
    <name type="scientific">Solibaculum intestinale</name>
    <dbReference type="NCBI Taxonomy" id="3133165"/>
    <lineage>
        <taxon>Bacteria</taxon>
        <taxon>Bacillati</taxon>
        <taxon>Bacillota</taxon>
        <taxon>Clostridia</taxon>
        <taxon>Eubacteriales</taxon>
        <taxon>Oscillospiraceae</taxon>
        <taxon>Solibaculum</taxon>
    </lineage>
</organism>
<dbReference type="InterPro" id="IPR029026">
    <property type="entry name" value="tRNA_m1G_MTases_N"/>
</dbReference>
<keyword evidence="6" id="KW-1185">Reference proteome</keyword>
<dbReference type="CDD" id="cd18095">
    <property type="entry name" value="SpoU-like_rRNA-MTase"/>
    <property type="match status" value="1"/>
</dbReference>
<dbReference type="RefSeq" id="WP_349219586.1">
    <property type="nucleotide sequence ID" value="NZ_JBBMFD010000013.1"/>
</dbReference>
<sequence>MPLTITSRDNERLKHAVRLLGSAKARREEGLFVIEGARLCMDALQSGADIREVYATEAAAKRYENEVQALFAAGKECFFLSPSAAARLADTKQPQGIFCVCAALDKQARLYTIKKECKILALEEMQDPSNLGAVLRSAEAFGMTGVLLSEGCCDLYNPKVLRASMGAVFRLPFVRTPDFEGALLELSANGVQTLAAVVDAEAQAITKLDLKGPAAVVIGNEGNGLRPQTAALCDKRVTIPMKGRAESLNASVASAILMWEMTKE</sequence>
<evidence type="ECO:0000256" key="1">
    <source>
        <dbReference type="ARBA" id="ARBA00007228"/>
    </source>
</evidence>
<evidence type="ECO:0000256" key="3">
    <source>
        <dbReference type="ARBA" id="ARBA00022679"/>
    </source>
</evidence>
<dbReference type="Gene3D" id="3.30.1330.30">
    <property type="match status" value="1"/>
</dbReference>
<dbReference type="SUPFAM" id="SSF75217">
    <property type="entry name" value="alpha/beta knot"/>
    <property type="match status" value="1"/>
</dbReference>
<dbReference type="Pfam" id="PF00588">
    <property type="entry name" value="SpoU_methylase"/>
    <property type="match status" value="1"/>
</dbReference>
<dbReference type="SUPFAM" id="SSF55315">
    <property type="entry name" value="L30e-like"/>
    <property type="match status" value="1"/>
</dbReference>
<dbReference type="InterPro" id="IPR013123">
    <property type="entry name" value="SpoU_subst-bd"/>
</dbReference>
<feature type="domain" description="RNA 2-O ribose methyltransferase substrate binding" evidence="4">
    <location>
        <begin position="33"/>
        <end position="107"/>
    </location>
</feature>
<protein>
    <submittedName>
        <fullName evidence="5">RNA methyltransferase</fullName>
    </submittedName>
</protein>
<keyword evidence="2 5" id="KW-0489">Methyltransferase</keyword>
<evidence type="ECO:0000259" key="4">
    <source>
        <dbReference type="SMART" id="SM00967"/>
    </source>
</evidence>
<dbReference type="EMBL" id="JBBMFD010000013">
    <property type="protein sequence ID" value="MEQ2440847.1"/>
    <property type="molecule type" value="Genomic_DNA"/>
</dbReference>
<dbReference type="Proteomes" id="UP001489509">
    <property type="component" value="Unassembled WGS sequence"/>
</dbReference>
<dbReference type="GO" id="GO:0032259">
    <property type="term" value="P:methylation"/>
    <property type="evidence" value="ECO:0007669"/>
    <property type="project" value="UniProtKB-KW"/>
</dbReference>
<evidence type="ECO:0000256" key="2">
    <source>
        <dbReference type="ARBA" id="ARBA00022603"/>
    </source>
</evidence>
<comment type="similarity">
    <text evidence="1">Belongs to the class IV-like SAM-binding methyltransferase superfamily. RNA methyltransferase TrmH family.</text>
</comment>
<dbReference type="Gene3D" id="3.40.1280.10">
    <property type="match status" value="1"/>
</dbReference>
<dbReference type="SMART" id="SM00967">
    <property type="entry name" value="SpoU_sub_bind"/>
    <property type="match status" value="1"/>
</dbReference>
<dbReference type="InterPro" id="IPR001537">
    <property type="entry name" value="SpoU_MeTrfase"/>
</dbReference>
<dbReference type="InterPro" id="IPR051259">
    <property type="entry name" value="rRNA_Methyltransferase"/>
</dbReference>
<proteinExistence type="inferred from homology"/>
<dbReference type="GO" id="GO:0008168">
    <property type="term" value="F:methyltransferase activity"/>
    <property type="evidence" value="ECO:0007669"/>
    <property type="project" value="UniProtKB-KW"/>
</dbReference>
<gene>
    <name evidence="5" type="ORF">WMO26_08430</name>
</gene>
<dbReference type="Pfam" id="PF22435">
    <property type="entry name" value="MRM3-like_sub_bind"/>
    <property type="match status" value="1"/>
</dbReference>
<dbReference type="InterPro" id="IPR053888">
    <property type="entry name" value="MRM3-like_sub_bind"/>
</dbReference>
<name>A0ABV1E0K8_9FIRM</name>
<dbReference type="PANTHER" id="PTHR43191">
    <property type="entry name" value="RRNA METHYLTRANSFERASE 3"/>
    <property type="match status" value="1"/>
</dbReference>
<evidence type="ECO:0000313" key="5">
    <source>
        <dbReference type="EMBL" id="MEQ2440847.1"/>
    </source>
</evidence>